<feature type="signal peptide" evidence="1">
    <location>
        <begin position="1"/>
        <end position="17"/>
    </location>
</feature>
<dbReference type="EMBL" id="KN817546">
    <property type="protein sequence ID" value="KJA22938.1"/>
    <property type="molecule type" value="Genomic_DNA"/>
</dbReference>
<sequence length="126" mass="14067">MVDLLVLFCCFYKGGLCSTICSYMTFKQTITFPHCNDLCLHYGLQHTPQHRSGITTWMTDLTLVETECLAAVLSTLRVCLWGCFPLNLSFSIRPGRISILCLVSIPSHCSMCRRLSGQTTHVVGTT</sequence>
<feature type="chain" id="PRO_5002264826" description="Secreted protein" evidence="1">
    <location>
        <begin position="18"/>
        <end position="126"/>
    </location>
</feature>
<accession>A0A0D2MH29</accession>
<evidence type="ECO:0000256" key="1">
    <source>
        <dbReference type="SAM" id="SignalP"/>
    </source>
</evidence>
<evidence type="ECO:0008006" key="4">
    <source>
        <dbReference type="Google" id="ProtNLM"/>
    </source>
</evidence>
<keyword evidence="3" id="KW-1185">Reference proteome</keyword>
<gene>
    <name evidence="2" type="ORF">HYPSUDRAFT_609686</name>
</gene>
<dbReference type="Proteomes" id="UP000054270">
    <property type="component" value="Unassembled WGS sequence"/>
</dbReference>
<proteinExistence type="predicted"/>
<evidence type="ECO:0000313" key="2">
    <source>
        <dbReference type="EMBL" id="KJA22938.1"/>
    </source>
</evidence>
<protein>
    <recommendedName>
        <fullName evidence="4">Secreted protein</fullName>
    </recommendedName>
</protein>
<reference evidence="3" key="1">
    <citation type="submission" date="2014-04" db="EMBL/GenBank/DDBJ databases">
        <title>Evolutionary Origins and Diversification of the Mycorrhizal Mutualists.</title>
        <authorList>
            <consortium name="DOE Joint Genome Institute"/>
            <consortium name="Mycorrhizal Genomics Consortium"/>
            <person name="Kohler A."/>
            <person name="Kuo A."/>
            <person name="Nagy L.G."/>
            <person name="Floudas D."/>
            <person name="Copeland A."/>
            <person name="Barry K.W."/>
            <person name="Cichocki N."/>
            <person name="Veneault-Fourrey C."/>
            <person name="LaButti K."/>
            <person name="Lindquist E.A."/>
            <person name="Lipzen A."/>
            <person name="Lundell T."/>
            <person name="Morin E."/>
            <person name="Murat C."/>
            <person name="Riley R."/>
            <person name="Ohm R."/>
            <person name="Sun H."/>
            <person name="Tunlid A."/>
            <person name="Henrissat B."/>
            <person name="Grigoriev I.V."/>
            <person name="Hibbett D.S."/>
            <person name="Martin F."/>
        </authorList>
    </citation>
    <scope>NUCLEOTIDE SEQUENCE [LARGE SCALE GENOMIC DNA]</scope>
    <source>
        <strain evidence="3">FD-334 SS-4</strain>
    </source>
</reference>
<keyword evidence="1" id="KW-0732">Signal</keyword>
<name>A0A0D2MH29_HYPSF</name>
<organism evidence="2 3">
    <name type="scientific">Hypholoma sublateritium (strain FD-334 SS-4)</name>
    <dbReference type="NCBI Taxonomy" id="945553"/>
    <lineage>
        <taxon>Eukaryota</taxon>
        <taxon>Fungi</taxon>
        <taxon>Dikarya</taxon>
        <taxon>Basidiomycota</taxon>
        <taxon>Agaricomycotina</taxon>
        <taxon>Agaricomycetes</taxon>
        <taxon>Agaricomycetidae</taxon>
        <taxon>Agaricales</taxon>
        <taxon>Agaricineae</taxon>
        <taxon>Strophariaceae</taxon>
        <taxon>Hypholoma</taxon>
    </lineage>
</organism>
<dbReference type="AlphaFoldDB" id="A0A0D2MH29"/>
<evidence type="ECO:0000313" key="3">
    <source>
        <dbReference type="Proteomes" id="UP000054270"/>
    </source>
</evidence>